<name>A0AAV9I6H5_9RHOD</name>
<keyword evidence="3" id="KW-1185">Reference proteome</keyword>
<protein>
    <submittedName>
        <fullName evidence="2">Uncharacterized protein</fullName>
    </submittedName>
</protein>
<dbReference type="Proteomes" id="UP001300502">
    <property type="component" value="Unassembled WGS sequence"/>
</dbReference>
<reference evidence="2 3" key="1">
    <citation type="submission" date="2022-07" db="EMBL/GenBank/DDBJ databases">
        <title>Genome-wide signatures of adaptation to extreme environments.</title>
        <authorList>
            <person name="Cho C.H."/>
            <person name="Yoon H.S."/>
        </authorList>
    </citation>
    <scope>NUCLEOTIDE SEQUENCE [LARGE SCALE GENOMIC DNA]</scope>
    <source>
        <strain evidence="2 3">108.79 E11</strain>
    </source>
</reference>
<evidence type="ECO:0000313" key="2">
    <source>
        <dbReference type="EMBL" id="KAK4522570.1"/>
    </source>
</evidence>
<accession>A0AAV9I6H5</accession>
<evidence type="ECO:0000313" key="3">
    <source>
        <dbReference type="Proteomes" id="UP001300502"/>
    </source>
</evidence>
<keyword evidence="1" id="KW-0732">Signal</keyword>
<feature type="chain" id="PRO_5043866346" evidence="1">
    <location>
        <begin position="22"/>
        <end position="290"/>
    </location>
</feature>
<dbReference type="AlphaFoldDB" id="A0AAV9I6H5"/>
<comment type="caution">
    <text evidence="2">The sequence shown here is derived from an EMBL/GenBank/DDBJ whole genome shotgun (WGS) entry which is preliminary data.</text>
</comment>
<evidence type="ECO:0000256" key="1">
    <source>
        <dbReference type="SAM" id="SignalP"/>
    </source>
</evidence>
<feature type="signal peptide" evidence="1">
    <location>
        <begin position="1"/>
        <end position="21"/>
    </location>
</feature>
<sequence>MKYSLAFLSVILCLSIASAQAKCTYIEEYCGTSPSGVVVHWKWVNEAEGLIEWTFNNTGSSQASVILNRGATYNGVPLVPPYVFAAAYFPAYLYDGLAQYFYGKPVPLRNYQAEYDLPIGMLDVDGHYWTVFVFTLAPGQVFRMEEGGYIYEGSNIFPYCQNVDDITYEGSAVFTIQYHKNEQCHQFDSTQPCPPENFDVGSAYYSIKKGLVNSTNFWPSAGDNFTMNVCLEEGHGYKESSPSMMMRKANRATLTTDVDRLHMSNINRAVRSLVRPSKVSTGGKRVTRIL</sequence>
<organism evidence="2 3">
    <name type="scientific">Galdieria yellowstonensis</name>
    <dbReference type="NCBI Taxonomy" id="3028027"/>
    <lineage>
        <taxon>Eukaryota</taxon>
        <taxon>Rhodophyta</taxon>
        <taxon>Bangiophyceae</taxon>
        <taxon>Galdieriales</taxon>
        <taxon>Galdieriaceae</taxon>
        <taxon>Galdieria</taxon>
    </lineage>
</organism>
<dbReference type="EMBL" id="JANCYU010000006">
    <property type="protein sequence ID" value="KAK4522570.1"/>
    <property type="molecule type" value="Genomic_DNA"/>
</dbReference>
<proteinExistence type="predicted"/>
<gene>
    <name evidence="2" type="ORF">GAYE_PCTG10G0460</name>
</gene>